<dbReference type="AlphaFoldDB" id="A0A5B7E1I6"/>
<sequence>MKRAYMWGRQGVLTSAGRTGVLGDDQKVSRRTQESHETVLEVSTAAGVVNILADDAAHVCYGSG</sequence>
<dbReference type="Proteomes" id="UP000324222">
    <property type="component" value="Unassembled WGS sequence"/>
</dbReference>
<proteinExistence type="predicted"/>
<reference evidence="1 2" key="1">
    <citation type="submission" date="2019-05" db="EMBL/GenBank/DDBJ databases">
        <title>Another draft genome of Portunus trituberculatus and its Hox gene families provides insights of decapod evolution.</title>
        <authorList>
            <person name="Jeong J.-H."/>
            <person name="Song I."/>
            <person name="Kim S."/>
            <person name="Choi T."/>
            <person name="Kim D."/>
            <person name="Ryu S."/>
            <person name="Kim W."/>
        </authorList>
    </citation>
    <scope>NUCLEOTIDE SEQUENCE [LARGE SCALE GENOMIC DNA]</scope>
    <source>
        <tissue evidence="1">Muscle</tissue>
    </source>
</reference>
<keyword evidence="2" id="KW-1185">Reference proteome</keyword>
<gene>
    <name evidence="1" type="ORF">E2C01_020453</name>
</gene>
<organism evidence="1 2">
    <name type="scientific">Portunus trituberculatus</name>
    <name type="common">Swimming crab</name>
    <name type="synonym">Neptunus trituberculatus</name>
    <dbReference type="NCBI Taxonomy" id="210409"/>
    <lineage>
        <taxon>Eukaryota</taxon>
        <taxon>Metazoa</taxon>
        <taxon>Ecdysozoa</taxon>
        <taxon>Arthropoda</taxon>
        <taxon>Crustacea</taxon>
        <taxon>Multicrustacea</taxon>
        <taxon>Malacostraca</taxon>
        <taxon>Eumalacostraca</taxon>
        <taxon>Eucarida</taxon>
        <taxon>Decapoda</taxon>
        <taxon>Pleocyemata</taxon>
        <taxon>Brachyura</taxon>
        <taxon>Eubrachyura</taxon>
        <taxon>Portunoidea</taxon>
        <taxon>Portunidae</taxon>
        <taxon>Portuninae</taxon>
        <taxon>Portunus</taxon>
    </lineage>
</organism>
<evidence type="ECO:0000313" key="2">
    <source>
        <dbReference type="Proteomes" id="UP000324222"/>
    </source>
</evidence>
<accession>A0A5B7E1I6</accession>
<comment type="caution">
    <text evidence="1">The sequence shown here is derived from an EMBL/GenBank/DDBJ whole genome shotgun (WGS) entry which is preliminary data.</text>
</comment>
<evidence type="ECO:0000313" key="1">
    <source>
        <dbReference type="EMBL" id="MPC27285.1"/>
    </source>
</evidence>
<protein>
    <submittedName>
        <fullName evidence="1">Uncharacterized protein</fullName>
    </submittedName>
</protein>
<dbReference type="EMBL" id="VSRR010001720">
    <property type="protein sequence ID" value="MPC27285.1"/>
    <property type="molecule type" value="Genomic_DNA"/>
</dbReference>
<name>A0A5B7E1I6_PORTR</name>